<dbReference type="NCBIfam" id="NF041911">
    <property type="entry name" value="HVO_0649"/>
    <property type="match status" value="1"/>
</dbReference>
<dbReference type="Proteomes" id="UP000199199">
    <property type="component" value="Unassembled WGS sequence"/>
</dbReference>
<protein>
    <recommendedName>
        <fullName evidence="3">Small CPxCG-related zinc finger protein</fullName>
    </recommendedName>
</protein>
<gene>
    <name evidence="1" type="ORF">SAMN04488556_2058</name>
</gene>
<sequence>MSAQRSRFPFDRLREKLDDTELRCRQCGYVDSDGGWRVRTSGDRVSYRHVCPSCNAIETRELRL</sequence>
<evidence type="ECO:0000313" key="1">
    <source>
        <dbReference type="EMBL" id="SFS67611.1"/>
    </source>
</evidence>
<organism evidence="1 2">
    <name type="scientific">Halostagnicola kamekurae</name>
    <dbReference type="NCBI Taxonomy" id="619731"/>
    <lineage>
        <taxon>Archaea</taxon>
        <taxon>Methanobacteriati</taxon>
        <taxon>Methanobacteriota</taxon>
        <taxon>Stenosarchaea group</taxon>
        <taxon>Halobacteria</taxon>
        <taxon>Halobacteriales</taxon>
        <taxon>Natrialbaceae</taxon>
        <taxon>Halostagnicola</taxon>
    </lineage>
</organism>
<dbReference type="InterPro" id="IPR049696">
    <property type="entry name" value="HVO_0649-like"/>
</dbReference>
<name>A0A1I6RSC5_9EURY</name>
<evidence type="ECO:0008006" key="3">
    <source>
        <dbReference type="Google" id="ProtNLM"/>
    </source>
</evidence>
<keyword evidence="2" id="KW-1185">Reference proteome</keyword>
<dbReference type="EMBL" id="FOZS01000002">
    <property type="protein sequence ID" value="SFS67611.1"/>
    <property type="molecule type" value="Genomic_DNA"/>
</dbReference>
<evidence type="ECO:0000313" key="2">
    <source>
        <dbReference type="Proteomes" id="UP000199199"/>
    </source>
</evidence>
<dbReference type="OrthoDB" id="165303at2157"/>
<reference evidence="2" key="1">
    <citation type="submission" date="2016-10" db="EMBL/GenBank/DDBJ databases">
        <authorList>
            <person name="Varghese N."/>
            <person name="Submissions S."/>
        </authorList>
    </citation>
    <scope>NUCLEOTIDE SEQUENCE [LARGE SCALE GENOMIC DNA]</scope>
    <source>
        <strain evidence="2">DSM 22427</strain>
    </source>
</reference>
<proteinExistence type="predicted"/>
<accession>A0A1I6RSC5</accession>
<dbReference type="AlphaFoldDB" id="A0A1I6RSC5"/>
<dbReference type="RefSeq" id="WP_092905504.1">
    <property type="nucleotide sequence ID" value="NZ_FOZS01000002.1"/>
</dbReference>